<dbReference type="Proteomes" id="UP001362999">
    <property type="component" value="Unassembled WGS sequence"/>
</dbReference>
<accession>A0AAW0DBI0</accession>
<proteinExistence type="predicted"/>
<organism evidence="1 2">
    <name type="scientific">Favolaschia claudopus</name>
    <dbReference type="NCBI Taxonomy" id="2862362"/>
    <lineage>
        <taxon>Eukaryota</taxon>
        <taxon>Fungi</taxon>
        <taxon>Dikarya</taxon>
        <taxon>Basidiomycota</taxon>
        <taxon>Agaricomycotina</taxon>
        <taxon>Agaricomycetes</taxon>
        <taxon>Agaricomycetidae</taxon>
        <taxon>Agaricales</taxon>
        <taxon>Marasmiineae</taxon>
        <taxon>Mycenaceae</taxon>
        <taxon>Favolaschia</taxon>
    </lineage>
</organism>
<sequence length="282" mass="31660">MADLPRSPKSGHEWGSNEQLAYNIRFETIPPEEFFISPDFPSLDHLDPTILTTTLPRGPNDPTFHVSYLNYLEMAALSFAPGSREPNLNLDLTRETLYLLDFRAGNLAERNPQLITGILIAMMPFTIDLQVCKETKFAVSDLCLMHGRSFLVMVVIIKDTFDSRLDPQSRLISTAVAAFQHNNKRRVELGLQPLETMTIPCIIMSGLRPSFYLAPVTRRLCDAVIAGEYPSSQTVVSMCSDIVAGEPSIGMEDPGYRRIALQRFLAFRDLARVHWDVLDGVL</sequence>
<keyword evidence="2" id="KW-1185">Reference proteome</keyword>
<evidence type="ECO:0000313" key="1">
    <source>
        <dbReference type="EMBL" id="KAK7048738.1"/>
    </source>
</evidence>
<evidence type="ECO:0000313" key="2">
    <source>
        <dbReference type="Proteomes" id="UP001362999"/>
    </source>
</evidence>
<name>A0AAW0DBI0_9AGAR</name>
<dbReference type="EMBL" id="JAWWNJ010000009">
    <property type="protein sequence ID" value="KAK7048738.1"/>
    <property type="molecule type" value="Genomic_DNA"/>
</dbReference>
<dbReference type="AlphaFoldDB" id="A0AAW0DBI0"/>
<protein>
    <submittedName>
        <fullName evidence="1">Uncharacterized protein</fullName>
    </submittedName>
</protein>
<comment type="caution">
    <text evidence="1">The sequence shown here is derived from an EMBL/GenBank/DDBJ whole genome shotgun (WGS) entry which is preliminary data.</text>
</comment>
<reference evidence="1 2" key="1">
    <citation type="journal article" date="2024" name="J Genomics">
        <title>Draft genome sequencing and assembly of Favolaschia claudopus CIRM-BRFM 2984 isolated from oak limbs.</title>
        <authorList>
            <person name="Navarro D."/>
            <person name="Drula E."/>
            <person name="Chaduli D."/>
            <person name="Cazenave R."/>
            <person name="Ahrendt S."/>
            <person name="Wang J."/>
            <person name="Lipzen A."/>
            <person name="Daum C."/>
            <person name="Barry K."/>
            <person name="Grigoriev I.V."/>
            <person name="Favel A."/>
            <person name="Rosso M.N."/>
            <person name="Martin F."/>
        </authorList>
    </citation>
    <scope>NUCLEOTIDE SEQUENCE [LARGE SCALE GENOMIC DNA]</scope>
    <source>
        <strain evidence="1 2">CIRM-BRFM 2984</strain>
    </source>
</reference>
<gene>
    <name evidence="1" type="ORF">R3P38DRAFT_1876484</name>
</gene>